<accession>A9NV01</accession>
<evidence type="ECO:0000313" key="9">
    <source>
        <dbReference type="EMBL" id="ABK24462.1"/>
    </source>
</evidence>
<keyword evidence="5 7" id="KW-0472">Membrane</keyword>
<proteinExistence type="evidence at transcript level"/>
<dbReference type="InterPro" id="IPR051100">
    <property type="entry name" value="DnaJ_subfamily_B/C"/>
</dbReference>
<dbReference type="PANTHER" id="PTHR43908">
    <property type="entry name" value="AT29763P-RELATED"/>
    <property type="match status" value="1"/>
</dbReference>
<keyword evidence="2 7" id="KW-0812">Transmembrane</keyword>
<evidence type="ECO:0000256" key="7">
    <source>
        <dbReference type="SAM" id="Phobius"/>
    </source>
</evidence>
<name>A9NV01_PICSI</name>
<feature type="domain" description="J" evidence="8">
    <location>
        <begin position="108"/>
        <end position="172"/>
    </location>
</feature>
<dbReference type="CDD" id="cd06257">
    <property type="entry name" value="DnaJ"/>
    <property type="match status" value="1"/>
</dbReference>
<dbReference type="GO" id="GO:0071218">
    <property type="term" value="P:cellular response to misfolded protein"/>
    <property type="evidence" value="ECO:0007669"/>
    <property type="project" value="TreeGrafter"/>
</dbReference>
<evidence type="ECO:0000256" key="2">
    <source>
        <dbReference type="ARBA" id="ARBA00022692"/>
    </source>
</evidence>
<dbReference type="InterPro" id="IPR015399">
    <property type="entry name" value="DUF1977_DnaJ-like"/>
</dbReference>
<protein>
    <recommendedName>
        <fullName evidence="8">J domain-containing protein</fullName>
    </recommendedName>
</protein>
<feature type="region of interest" description="Disordered" evidence="6">
    <location>
        <begin position="57"/>
        <end position="90"/>
    </location>
</feature>
<keyword evidence="3" id="KW-0256">Endoplasmic reticulum</keyword>
<evidence type="ECO:0000256" key="4">
    <source>
        <dbReference type="ARBA" id="ARBA00022989"/>
    </source>
</evidence>
<dbReference type="SUPFAM" id="SSF46565">
    <property type="entry name" value="Chaperone J-domain"/>
    <property type="match status" value="1"/>
</dbReference>
<dbReference type="InterPro" id="IPR036869">
    <property type="entry name" value="J_dom_sf"/>
</dbReference>
<dbReference type="SMART" id="SM00271">
    <property type="entry name" value="DnaJ"/>
    <property type="match status" value="1"/>
</dbReference>
<dbReference type="PROSITE" id="PS50076">
    <property type="entry name" value="DNAJ_2"/>
    <property type="match status" value="1"/>
</dbReference>
<evidence type="ECO:0000256" key="6">
    <source>
        <dbReference type="SAM" id="MobiDB-lite"/>
    </source>
</evidence>
<feature type="transmembrane region" description="Helical" evidence="7">
    <location>
        <begin position="250"/>
        <end position="270"/>
    </location>
</feature>
<dbReference type="PROSITE" id="PS00636">
    <property type="entry name" value="DNAJ_1"/>
    <property type="match status" value="1"/>
</dbReference>
<dbReference type="GO" id="GO:0005789">
    <property type="term" value="C:endoplasmic reticulum membrane"/>
    <property type="evidence" value="ECO:0007669"/>
    <property type="project" value="UniProtKB-SubCell"/>
</dbReference>
<organism evidence="9">
    <name type="scientific">Picea sitchensis</name>
    <name type="common">Sitka spruce</name>
    <name type="synonym">Pinus sitchensis</name>
    <dbReference type="NCBI Taxonomy" id="3332"/>
    <lineage>
        <taxon>Eukaryota</taxon>
        <taxon>Viridiplantae</taxon>
        <taxon>Streptophyta</taxon>
        <taxon>Embryophyta</taxon>
        <taxon>Tracheophyta</taxon>
        <taxon>Spermatophyta</taxon>
        <taxon>Pinopsida</taxon>
        <taxon>Pinidae</taxon>
        <taxon>Conifers I</taxon>
        <taxon>Pinales</taxon>
        <taxon>Pinaceae</taxon>
        <taxon>Picea</taxon>
    </lineage>
</organism>
<evidence type="ECO:0000256" key="5">
    <source>
        <dbReference type="ARBA" id="ARBA00023136"/>
    </source>
</evidence>
<comment type="subcellular location">
    <subcellularLocation>
        <location evidence="1">Endoplasmic reticulum membrane</location>
        <topology evidence="1">Single-pass membrane protein</topology>
    </subcellularLocation>
</comment>
<dbReference type="InterPro" id="IPR001623">
    <property type="entry name" value="DnaJ_domain"/>
</dbReference>
<dbReference type="Gene3D" id="1.10.287.110">
    <property type="entry name" value="DnaJ domain"/>
    <property type="match status" value="1"/>
</dbReference>
<dbReference type="PRINTS" id="PR00625">
    <property type="entry name" value="JDOMAIN"/>
</dbReference>
<feature type="compositionally biased region" description="Polar residues" evidence="6">
    <location>
        <begin position="57"/>
        <end position="70"/>
    </location>
</feature>
<keyword evidence="4 7" id="KW-1133">Transmembrane helix</keyword>
<dbReference type="EMBL" id="EF085155">
    <property type="protein sequence ID" value="ABK24462.1"/>
    <property type="molecule type" value="mRNA"/>
</dbReference>
<dbReference type="Pfam" id="PF00226">
    <property type="entry name" value="DnaJ"/>
    <property type="match status" value="1"/>
</dbReference>
<evidence type="ECO:0000256" key="1">
    <source>
        <dbReference type="ARBA" id="ARBA00004389"/>
    </source>
</evidence>
<dbReference type="OMA" id="HLETPHC"/>
<sequence>MDSNKDDALKCLNIGKAAIAAGDTNRARKFLSKARRLDPNLSIDELLAACAEDANNGKESSTEIPISNQTRDADAAKMSDISSGNSRGARNYTDEQVEIVRLIKRNKDYYVILGLEKNCSVEDVRKAYRKLSLRVHPDKNKAPGSEEAFKAVSKAFQCLSNEEMRRKYDLTGPDEDFEYTQQQHVRRRRAHQGFYDEGFDPDEIFRSFFFGSPQTDFFSRAHVMRTRAAAAAGANSGGGRTHEAVGGFNLVTLLQILPILILFLVTYLPYSEPHYSLQKAHPYQFRKVTKDFGVPYFVRSVDFDKELQPGSPQRADLELQVIRDYKGYLGRYCHLELQRRQWARHLETPHCDKLRQFETVR</sequence>
<dbReference type="AlphaFoldDB" id="A9NV01"/>
<evidence type="ECO:0000256" key="3">
    <source>
        <dbReference type="ARBA" id="ARBA00022824"/>
    </source>
</evidence>
<reference evidence="9" key="1">
    <citation type="journal article" date="2008" name="BMC Genomics">
        <title>A conifer genomics resource of 200,000 spruce (Picea spp.) ESTs and 6,464 high-quality, sequence-finished full-length cDNAs for Sitka spruce (Picea sitchensis).</title>
        <authorList>
            <person name="Ralph S.G."/>
            <person name="Chun H.J."/>
            <person name="Kolosova N."/>
            <person name="Cooper D."/>
            <person name="Oddy C."/>
            <person name="Ritland C.E."/>
            <person name="Kirkpatrick R."/>
            <person name="Moore R."/>
            <person name="Barber S."/>
            <person name="Holt R.A."/>
            <person name="Jones S.J."/>
            <person name="Marra M.A."/>
            <person name="Douglas C.J."/>
            <person name="Ritland K."/>
            <person name="Bohlmann J."/>
        </authorList>
    </citation>
    <scope>NUCLEOTIDE SEQUENCE</scope>
    <source>
        <tissue evidence="9">Green portion of the leader tissue</tissue>
    </source>
</reference>
<dbReference type="GO" id="GO:0030544">
    <property type="term" value="F:Hsp70 protein binding"/>
    <property type="evidence" value="ECO:0007669"/>
    <property type="project" value="TreeGrafter"/>
</dbReference>
<dbReference type="InterPro" id="IPR018253">
    <property type="entry name" value="DnaJ_domain_CS"/>
</dbReference>
<evidence type="ECO:0000259" key="8">
    <source>
        <dbReference type="PROSITE" id="PS50076"/>
    </source>
</evidence>
<dbReference type="PANTHER" id="PTHR43908:SF5">
    <property type="entry name" value="CHAPERONE PROTEIN DNAJ 49"/>
    <property type="match status" value="1"/>
</dbReference>
<dbReference type="Pfam" id="PF09320">
    <property type="entry name" value="DUF1977"/>
    <property type="match status" value="1"/>
</dbReference>